<protein>
    <submittedName>
        <fullName evidence="2">USP domain-containing protein</fullName>
    </submittedName>
</protein>
<keyword evidence="1" id="KW-1185">Reference proteome</keyword>
<proteinExistence type="predicted"/>
<evidence type="ECO:0000313" key="1">
    <source>
        <dbReference type="Proteomes" id="UP000095283"/>
    </source>
</evidence>
<name>A0A1I7WKQ8_HETBA</name>
<dbReference type="AlphaFoldDB" id="A0A1I7WKQ8"/>
<organism evidence="1 2">
    <name type="scientific">Heterorhabditis bacteriophora</name>
    <name type="common">Entomopathogenic nematode worm</name>
    <dbReference type="NCBI Taxonomy" id="37862"/>
    <lineage>
        <taxon>Eukaryota</taxon>
        <taxon>Metazoa</taxon>
        <taxon>Ecdysozoa</taxon>
        <taxon>Nematoda</taxon>
        <taxon>Chromadorea</taxon>
        <taxon>Rhabditida</taxon>
        <taxon>Rhabditina</taxon>
        <taxon>Rhabditomorpha</taxon>
        <taxon>Strongyloidea</taxon>
        <taxon>Heterorhabditidae</taxon>
        <taxon>Heterorhabditis</taxon>
    </lineage>
</organism>
<accession>A0A1I7WKQ8</accession>
<sequence>MFPVRVEHRLYEQCWSCRLTKKSSITGGYSHRYLLMQRALMSCSIGKSTQLTCFLCRVNTYWQSVLALAMDRLIRVSMKNAASCVIYHEFGEVLNAQRRWVFPSARLAQGCLISESVESSIKREFGDTDNTTSSGVLLKVPRSSIFMGQHILRVYTCGCPRMKYDVSYTRLGGMSQMNLFMQPELSRDYPPNLSISFSGGKETN</sequence>
<dbReference type="Proteomes" id="UP000095283">
    <property type="component" value="Unplaced"/>
</dbReference>
<evidence type="ECO:0000313" key="2">
    <source>
        <dbReference type="WBParaSite" id="Hba_05671"/>
    </source>
</evidence>
<dbReference type="WBParaSite" id="Hba_05671">
    <property type="protein sequence ID" value="Hba_05671"/>
    <property type="gene ID" value="Hba_05671"/>
</dbReference>
<reference evidence="2" key="1">
    <citation type="submission" date="2016-11" db="UniProtKB">
        <authorList>
            <consortium name="WormBaseParasite"/>
        </authorList>
    </citation>
    <scope>IDENTIFICATION</scope>
</reference>